<evidence type="ECO:0000256" key="2">
    <source>
        <dbReference type="ARBA" id="ARBA00022705"/>
    </source>
</evidence>
<dbReference type="InterPro" id="IPR024826">
    <property type="entry name" value="DNA_pol_delta/II_ssu"/>
</dbReference>
<dbReference type="GO" id="GO:0043625">
    <property type="term" value="C:delta DNA polymerase complex"/>
    <property type="evidence" value="ECO:0007669"/>
    <property type="project" value="TreeGrafter"/>
</dbReference>
<protein>
    <submittedName>
        <fullName evidence="5">Putative DNA polymerase delta subunit 2</fullName>
        <ecNumber evidence="5">2.7.7.7</ecNumber>
    </submittedName>
</protein>
<name>G0TSD3_TRYVY</name>
<accession>G0TSD3</accession>
<dbReference type="GO" id="GO:0006271">
    <property type="term" value="P:DNA strand elongation involved in DNA replication"/>
    <property type="evidence" value="ECO:0007669"/>
    <property type="project" value="TreeGrafter"/>
</dbReference>
<proteinExistence type="inferred from homology"/>
<sequence>MAETLHRASGVDEVRTRTAVPIRRTHQRFLIRKCEVFHQYSAMYCARLKALKRSAMDALLKKIVASASASTDCIPPTCRLLDLTHGQRALCVGVVYKQMRLMTRFLDEYQRELVRIDAGGDAEDGTDMCEAIPPPVNNEEESAVRNQNDENDNCQPDGNLCRAGDELFMEDGSGRLLLEGVAAELFCTGLVVAVDGTLRDNGRLAVHSYSMIDLRELYVPRALAGVQCSEPLYVAVVCGFELGNPDVPNVEAAARGRTMVELLVDYLSGCVGSEAMKTHASRISRLIIGGNNIAITDELRLKRKVKLDPSDHVKLNDDKPANGTVTSAALMRQFDVVLERIAECIEVDLMPGENDMTTAFHPQQPIHPLLLPAASRCSTVRLVTNPYEFSLFPGDDMETPVGKSLDDDTKGETTFFVSSGSALNSLCRETSFSSRLDAMSMILRSGCACPTAPNTLFCYPFVDSDPFVFQRAPHCFVCCDQPRWETRWEPLDAFAPVDDSNRTTLDEECSAAASGVGSDGIRLVCVPPFSQTGILALIDINSPKLHTTYVNFKNASMDL</sequence>
<dbReference type="GO" id="GO:0003677">
    <property type="term" value="F:DNA binding"/>
    <property type="evidence" value="ECO:0007669"/>
    <property type="project" value="InterPro"/>
</dbReference>
<feature type="domain" description="DNA polymerase alpha/delta/epsilon subunit B" evidence="3">
    <location>
        <begin position="235"/>
        <end position="391"/>
    </location>
</feature>
<gene>
    <name evidence="5" type="ORF">TVY486_0300520</name>
</gene>
<keyword evidence="5" id="KW-0808">Transferase</keyword>
<keyword evidence="2" id="KW-0235">DNA replication</keyword>
<dbReference type="InterPro" id="IPR040663">
    <property type="entry name" value="DNA_pol_D_N"/>
</dbReference>
<dbReference type="PANTHER" id="PTHR10416">
    <property type="entry name" value="DNA POLYMERASE DELTA SUBUNIT 2"/>
    <property type="match status" value="1"/>
</dbReference>
<dbReference type="Pfam" id="PF04042">
    <property type="entry name" value="DNA_pol_E_B"/>
    <property type="match status" value="2"/>
</dbReference>
<dbReference type="Pfam" id="PF18018">
    <property type="entry name" value="DNA_pol_D_N"/>
    <property type="match status" value="1"/>
</dbReference>
<reference evidence="5" key="1">
    <citation type="journal article" date="2012" name="Proc. Natl. Acad. Sci. U.S.A.">
        <title>Antigenic diversity is generated by distinct evolutionary mechanisms in African trypanosome species.</title>
        <authorList>
            <person name="Jackson A.P."/>
            <person name="Berry A."/>
            <person name="Aslett M."/>
            <person name="Allison H.C."/>
            <person name="Burton P."/>
            <person name="Vavrova-Anderson J."/>
            <person name="Brown R."/>
            <person name="Browne H."/>
            <person name="Corton N."/>
            <person name="Hauser H."/>
            <person name="Gamble J."/>
            <person name="Gilderthorp R."/>
            <person name="Marcello L."/>
            <person name="McQuillan J."/>
            <person name="Otto T.D."/>
            <person name="Quail M.A."/>
            <person name="Sanders M.J."/>
            <person name="van Tonder A."/>
            <person name="Ginger M.L."/>
            <person name="Field M.C."/>
            <person name="Barry J.D."/>
            <person name="Hertz-Fowler C."/>
            <person name="Berriman M."/>
        </authorList>
    </citation>
    <scope>NUCLEOTIDE SEQUENCE</scope>
    <source>
        <strain evidence="5">Y486</strain>
    </source>
</reference>
<feature type="domain" description="DNA polymerase alpha/delta/epsilon subunit B" evidence="3">
    <location>
        <begin position="412"/>
        <end position="482"/>
    </location>
</feature>
<evidence type="ECO:0000313" key="5">
    <source>
        <dbReference type="EMBL" id="CCC46859.1"/>
    </source>
</evidence>
<dbReference type="VEuPathDB" id="TriTrypDB:TvY486_0300520"/>
<dbReference type="PANTHER" id="PTHR10416:SF0">
    <property type="entry name" value="DNA POLYMERASE DELTA SUBUNIT 2"/>
    <property type="match status" value="1"/>
</dbReference>
<dbReference type="AlphaFoldDB" id="G0TSD3"/>
<dbReference type="Gene3D" id="3.60.21.50">
    <property type="match status" value="1"/>
</dbReference>
<organism evidence="5">
    <name type="scientific">Trypanosoma vivax (strain Y486)</name>
    <dbReference type="NCBI Taxonomy" id="1055687"/>
    <lineage>
        <taxon>Eukaryota</taxon>
        <taxon>Discoba</taxon>
        <taxon>Euglenozoa</taxon>
        <taxon>Kinetoplastea</taxon>
        <taxon>Metakinetoplastina</taxon>
        <taxon>Trypanosomatida</taxon>
        <taxon>Trypanosomatidae</taxon>
        <taxon>Trypanosoma</taxon>
        <taxon>Duttonella</taxon>
    </lineage>
</organism>
<dbReference type="InterPro" id="IPR007185">
    <property type="entry name" value="DNA_pol_a/d/e_bsu"/>
</dbReference>
<keyword evidence="5" id="KW-0548">Nucleotidyltransferase</keyword>
<evidence type="ECO:0000256" key="1">
    <source>
        <dbReference type="ARBA" id="ARBA00006035"/>
    </source>
</evidence>
<evidence type="ECO:0000259" key="3">
    <source>
        <dbReference type="Pfam" id="PF04042"/>
    </source>
</evidence>
<evidence type="ECO:0000259" key="4">
    <source>
        <dbReference type="Pfam" id="PF18018"/>
    </source>
</evidence>
<comment type="similarity">
    <text evidence="1">Belongs to the DNA polymerase delta/II small subunit family.</text>
</comment>
<dbReference type="GO" id="GO:0003887">
    <property type="term" value="F:DNA-directed DNA polymerase activity"/>
    <property type="evidence" value="ECO:0007669"/>
    <property type="project" value="UniProtKB-EC"/>
</dbReference>
<feature type="domain" description="DNA polymerase delta subunit OB-fold" evidence="4">
    <location>
        <begin position="39"/>
        <end position="209"/>
    </location>
</feature>
<dbReference type="EMBL" id="HE573019">
    <property type="protein sequence ID" value="CCC46859.1"/>
    <property type="molecule type" value="Genomic_DNA"/>
</dbReference>
<dbReference type="EC" id="2.7.7.7" evidence="5"/>